<keyword evidence="2" id="KW-1185">Reference proteome</keyword>
<dbReference type="Proteomes" id="UP001159363">
    <property type="component" value="Chromosome 15"/>
</dbReference>
<comment type="caution">
    <text evidence="1">The sequence shown here is derived from an EMBL/GenBank/DDBJ whole genome shotgun (WGS) entry which is preliminary data.</text>
</comment>
<organism evidence="1 2">
    <name type="scientific">Dryococelus australis</name>
    <dbReference type="NCBI Taxonomy" id="614101"/>
    <lineage>
        <taxon>Eukaryota</taxon>
        <taxon>Metazoa</taxon>
        <taxon>Ecdysozoa</taxon>
        <taxon>Arthropoda</taxon>
        <taxon>Hexapoda</taxon>
        <taxon>Insecta</taxon>
        <taxon>Pterygota</taxon>
        <taxon>Neoptera</taxon>
        <taxon>Polyneoptera</taxon>
        <taxon>Phasmatodea</taxon>
        <taxon>Verophasmatodea</taxon>
        <taxon>Anareolatae</taxon>
        <taxon>Phasmatidae</taxon>
        <taxon>Eurycanthinae</taxon>
        <taxon>Dryococelus</taxon>
    </lineage>
</organism>
<evidence type="ECO:0000313" key="1">
    <source>
        <dbReference type="EMBL" id="KAJ8866638.1"/>
    </source>
</evidence>
<gene>
    <name evidence="1" type="ORF">PR048_032498</name>
</gene>
<protein>
    <submittedName>
        <fullName evidence="1">Uncharacterized protein</fullName>
    </submittedName>
</protein>
<accession>A0ABQ9G5I7</accession>
<sequence>MSASNGGGMPIGWRIHLPLRRIGFVFPLGLSRSFVTQELCRTTPLVGGFSRVSLAFRRCCILTSLHHNRLSRTPMLGGPPARLAGARAALQCVRNTGLSSTLIKVCRLQSVKGRPNLAPIHSTSSANLRSTKVGLVLPKLVARREKYQEPRGQRRPWEGVGAGGRQPRVIAAAATRTREPTTRRVDPRIKVAPMSPGREQINAFTIDSQVRFSAGSLPDFHTDDAAGQQVFSEISRFPRPCIPALLHAHLTSPSSAFKTSMFRSVQISSHSHVHQHALLPVAIHGEVSTFESPLIWNILGINEAHWRGCGHFVIHEKNNVYFSGNEAESRNGVAVTIPESLNNAFTL</sequence>
<name>A0ABQ9G5I7_9NEOP</name>
<proteinExistence type="predicted"/>
<dbReference type="EMBL" id="JARBHB010000016">
    <property type="protein sequence ID" value="KAJ8866638.1"/>
    <property type="molecule type" value="Genomic_DNA"/>
</dbReference>
<reference evidence="1 2" key="1">
    <citation type="submission" date="2023-02" db="EMBL/GenBank/DDBJ databases">
        <title>LHISI_Scaffold_Assembly.</title>
        <authorList>
            <person name="Stuart O.P."/>
            <person name="Cleave R."/>
            <person name="Magrath M.J.L."/>
            <person name="Mikheyev A.S."/>
        </authorList>
    </citation>
    <scope>NUCLEOTIDE SEQUENCE [LARGE SCALE GENOMIC DNA]</scope>
    <source>
        <strain evidence="1">Daus_M_001</strain>
        <tissue evidence="1">Leg muscle</tissue>
    </source>
</reference>
<evidence type="ECO:0000313" key="2">
    <source>
        <dbReference type="Proteomes" id="UP001159363"/>
    </source>
</evidence>